<proteinExistence type="predicted"/>
<reference evidence="1" key="1">
    <citation type="submission" date="2023-04" db="EMBL/GenBank/DDBJ databases">
        <authorList>
            <consortium name="ELIXIR-Norway"/>
        </authorList>
    </citation>
    <scope>NUCLEOTIDE SEQUENCE [LARGE SCALE GENOMIC DNA]</scope>
</reference>
<evidence type="ECO:0000313" key="2">
    <source>
        <dbReference type="Proteomes" id="UP001176941"/>
    </source>
</evidence>
<accession>A0ABN8XTU5</accession>
<evidence type="ECO:0000313" key="1">
    <source>
        <dbReference type="EMBL" id="CAI9151051.1"/>
    </source>
</evidence>
<dbReference type="Gene3D" id="3.20.20.190">
    <property type="entry name" value="Phosphatidylinositol (PI) phosphodiesterase"/>
    <property type="match status" value="1"/>
</dbReference>
<protein>
    <submittedName>
        <fullName evidence="1">Uncharacterized protein</fullName>
    </submittedName>
</protein>
<dbReference type="Proteomes" id="UP001176941">
    <property type="component" value="Unassembled WGS sequence"/>
</dbReference>
<dbReference type="SUPFAM" id="SSF51695">
    <property type="entry name" value="PLC-like phosphodiesterases"/>
    <property type="match status" value="1"/>
</dbReference>
<gene>
    <name evidence="1" type="ORF">MRATA1EN1_LOCUS32669</name>
</gene>
<comment type="caution">
    <text evidence="1">The sequence shown here is derived from an EMBL/GenBank/DDBJ whole genome shotgun (WGS) entry which is preliminary data.</text>
</comment>
<name>A0ABN8XTU5_RANTA</name>
<organism evidence="1 2">
    <name type="scientific">Rangifer tarandus platyrhynchus</name>
    <name type="common">Svalbard reindeer</name>
    <dbReference type="NCBI Taxonomy" id="3082113"/>
    <lineage>
        <taxon>Eukaryota</taxon>
        <taxon>Metazoa</taxon>
        <taxon>Chordata</taxon>
        <taxon>Craniata</taxon>
        <taxon>Vertebrata</taxon>
        <taxon>Euteleostomi</taxon>
        <taxon>Mammalia</taxon>
        <taxon>Eutheria</taxon>
        <taxon>Laurasiatheria</taxon>
        <taxon>Artiodactyla</taxon>
        <taxon>Ruminantia</taxon>
        <taxon>Pecora</taxon>
        <taxon>Cervidae</taxon>
        <taxon>Odocoileinae</taxon>
        <taxon>Rangifer</taxon>
    </lineage>
</organism>
<dbReference type="InterPro" id="IPR017946">
    <property type="entry name" value="PLC-like_Pdiesterase_TIM-brl"/>
</dbReference>
<dbReference type="EMBL" id="CATKSN020001320">
    <property type="protein sequence ID" value="CAI9151051.1"/>
    <property type="molecule type" value="Genomic_DNA"/>
</dbReference>
<keyword evidence="2" id="KW-1185">Reference proteome</keyword>
<sequence>MVHTEEGTEGNLHSGHMVYTTALVENALTEISEWLENHPQEGVILACRNSEGMMEDLPAQEPDGLHQEHLWRHAVSPWGAQGPQAPHALGSGSTRLHCNQTIRLLHEADSDTRRCRICASCGPGASRSSCCTRTRHP</sequence>